<evidence type="ECO:0008006" key="3">
    <source>
        <dbReference type="Google" id="ProtNLM"/>
    </source>
</evidence>
<proteinExistence type="predicted"/>
<keyword evidence="2" id="KW-1185">Reference proteome</keyword>
<reference evidence="1 2" key="1">
    <citation type="journal article" date="2024" name="Commun. Biol.">
        <title>Comparative genomic analysis of thermophilic fungi reveals convergent evolutionary adaptations and gene losses.</title>
        <authorList>
            <person name="Steindorff A.S."/>
            <person name="Aguilar-Pontes M.V."/>
            <person name="Robinson A.J."/>
            <person name="Andreopoulos B."/>
            <person name="LaButti K."/>
            <person name="Kuo A."/>
            <person name="Mondo S."/>
            <person name="Riley R."/>
            <person name="Otillar R."/>
            <person name="Haridas S."/>
            <person name="Lipzen A."/>
            <person name="Grimwood J."/>
            <person name="Schmutz J."/>
            <person name="Clum A."/>
            <person name="Reid I.D."/>
            <person name="Moisan M.C."/>
            <person name="Butler G."/>
            <person name="Nguyen T.T.M."/>
            <person name="Dewar K."/>
            <person name="Conant G."/>
            <person name="Drula E."/>
            <person name="Henrissat B."/>
            <person name="Hansel C."/>
            <person name="Singer S."/>
            <person name="Hutchinson M.I."/>
            <person name="de Vries R.P."/>
            <person name="Natvig D.O."/>
            <person name="Powell A.J."/>
            <person name="Tsang A."/>
            <person name="Grigoriev I.V."/>
        </authorList>
    </citation>
    <scope>NUCLEOTIDE SEQUENCE [LARGE SCALE GENOMIC DNA]</scope>
    <source>
        <strain evidence="1 2">CBS 494.80</strain>
    </source>
</reference>
<dbReference type="Proteomes" id="UP001595075">
    <property type="component" value="Unassembled WGS sequence"/>
</dbReference>
<dbReference type="Gene3D" id="3.30.710.10">
    <property type="entry name" value="Potassium Channel Kv1.1, Chain A"/>
    <property type="match status" value="1"/>
</dbReference>
<protein>
    <recommendedName>
        <fullName evidence="3">BTB domain-containing protein</fullName>
    </recommendedName>
</protein>
<accession>A0ABR4CP45</accession>
<dbReference type="EMBL" id="JAZHXI010000005">
    <property type="protein sequence ID" value="KAL2071709.1"/>
    <property type="molecule type" value="Genomic_DNA"/>
</dbReference>
<comment type="caution">
    <text evidence="1">The sequence shown here is derived from an EMBL/GenBank/DDBJ whole genome shotgun (WGS) entry which is preliminary data.</text>
</comment>
<name>A0ABR4CP45_9HELO</name>
<evidence type="ECO:0000313" key="2">
    <source>
        <dbReference type="Proteomes" id="UP001595075"/>
    </source>
</evidence>
<sequence>MTSIWPSTWPPPAEELYSFDLHGDVLFVLSRWTASEDSDDEGYDDSDFSYTPSLNGDDEDMVIEMARDLPTDDSSSEFSTAMEIDEALEEDDTQASGALTTVHMRVSSRHMSLGSPTFASMLGPDYKEGRDLQAQGSVIIPLPDDDPDTLIILLNIIHGKTRLVPREVDIDLLARLAALVDYYNFHEIVELWSDFWIDKIKLEKCIRYRPEPDQPTISQADALKRLFVSWVFQKADAFRKLSRDIEHMGAEDMYWEDRSDFGVDLEELDKLPIPQPIIDAINVNRKVAIQKVLGIVRDIIQRYSGPTNQCKKGGFKCDATVLGSFIKYASMSGLWPAPDDAFGEPLTSFTEILRDIDVVTSCTETEGQPKVEHGVDSFIEASLLTIEDSLCGLDIADFIPKERARMQV</sequence>
<organism evidence="1 2">
    <name type="scientific">Oculimacula yallundae</name>
    <dbReference type="NCBI Taxonomy" id="86028"/>
    <lineage>
        <taxon>Eukaryota</taxon>
        <taxon>Fungi</taxon>
        <taxon>Dikarya</taxon>
        <taxon>Ascomycota</taxon>
        <taxon>Pezizomycotina</taxon>
        <taxon>Leotiomycetes</taxon>
        <taxon>Helotiales</taxon>
        <taxon>Ploettnerulaceae</taxon>
        <taxon>Oculimacula</taxon>
    </lineage>
</organism>
<gene>
    <name evidence="1" type="ORF">VTL71DRAFT_12944</name>
</gene>
<dbReference type="InterPro" id="IPR011333">
    <property type="entry name" value="SKP1/BTB/POZ_sf"/>
</dbReference>
<evidence type="ECO:0000313" key="1">
    <source>
        <dbReference type="EMBL" id="KAL2071709.1"/>
    </source>
</evidence>